<accession>A0ABU1X4H3</accession>
<keyword evidence="2" id="KW-0285">Flavoprotein</keyword>
<feature type="domain" description="FAD-dependent oxidoreductase 2 FAD-binding" evidence="5">
    <location>
        <begin position="36"/>
        <end position="542"/>
    </location>
</feature>
<dbReference type="InterPro" id="IPR003953">
    <property type="entry name" value="FAD-dep_OxRdtase_2_FAD-bd"/>
</dbReference>
<dbReference type="RefSeq" id="WP_310226789.1">
    <property type="nucleotide sequence ID" value="NZ_JAVDWV010000016.1"/>
</dbReference>
<dbReference type="PANTHER" id="PTHR43400:SF10">
    <property type="entry name" value="3-OXOSTEROID 1-DEHYDROGENASE"/>
    <property type="match status" value="1"/>
</dbReference>
<dbReference type="PANTHER" id="PTHR43400">
    <property type="entry name" value="FUMARATE REDUCTASE"/>
    <property type="match status" value="1"/>
</dbReference>
<dbReference type="EC" id="1.3.99.5" evidence="6"/>
<proteinExistence type="predicted"/>
<organism evidence="6 7">
    <name type="scientific">Sphingobium xenophagum</name>
    <dbReference type="NCBI Taxonomy" id="121428"/>
    <lineage>
        <taxon>Bacteria</taxon>
        <taxon>Pseudomonadati</taxon>
        <taxon>Pseudomonadota</taxon>
        <taxon>Alphaproteobacteria</taxon>
        <taxon>Sphingomonadales</taxon>
        <taxon>Sphingomonadaceae</taxon>
        <taxon>Sphingobium</taxon>
    </lineage>
</organism>
<sequence length="593" mass="64301">MPEHTNSLAFAREFSRVEDARIVADSNEIMWDETADFVVVGYGGAGVAAANQARDDGLDVIALDRYEGGGATRMNGGIIYAGGGTHVQSEAGYDDTPEEMYIYLARELKGAVTDETLRQFCETGPETIEWLEKHGVRFKANAYPKKISYPSPQYYLYHSDNSLLKRFRTNKRPSPRGHKVSVNVGNTPVGAGIGIFDPQSNSANQAGVRVLSQCDVRQLVVDRNGKVIGLKARRVPAGTPAHKALVKAQQAMSKWLLIIPSTAPGGQVTTALGKYFGRKAARIEAEHSRDFFVRARKGVCLTSGGFIFNEKMVARYAPAYLKTMQLGTPADDGSGILLGHSAGGHMSEMDQVSAWRFINPPLSWPKGMLVNMQGKRFVDEASYGADLGRETMTPENGGRAWLIINHKLWLEAKDNIKNGNLMAFQKLPAVLSMKFSTKRARTIEDLARKTGIDAAGLQQTLEDYRRAAKGLAPDPFEKASEDMDELAEGVWYAINMNGDNPMNPIFSITVGGLLVDENSGLVMRADGTTIPGLYAAGRTAIGLCTYLYLSGLSAGDCIFSGRRAGRHAATAAAEHDAPSQGKSAVFEKHRAAG</sequence>
<keyword evidence="7" id="KW-1185">Reference proteome</keyword>
<dbReference type="InterPro" id="IPR050315">
    <property type="entry name" value="FAD-oxidoreductase_2"/>
</dbReference>
<dbReference type="Gene3D" id="3.90.700.10">
    <property type="entry name" value="Succinate dehydrogenase/fumarate reductase flavoprotein, catalytic domain"/>
    <property type="match status" value="1"/>
</dbReference>
<dbReference type="InterPro" id="IPR036188">
    <property type="entry name" value="FAD/NAD-bd_sf"/>
</dbReference>
<dbReference type="Pfam" id="PF00890">
    <property type="entry name" value="FAD_binding_2"/>
    <property type="match status" value="1"/>
</dbReference>
<protein>
    <submittedName>
        <fullName evidence="6">3-oxo-5alpha-steroid 4-dehydrogenase</fullName>
        <ecNumber evidence="6">1.3.99.5</ecNumber>
    </submittedName>
</protein>
<evidence type="ECO:0000256" key="3">
    <source>
        <dbReference type="ARBA" id="ARBA00022827"/>
    </source>
</evidence>
<dbReference type="Gene3D" id="3.50.50.60">
    <property type="entry name" value="FAD/NAD(P)-binding domain"/>
    <property type="match status" value="2"/>
</dbReference>
<dbReference type="GO" id="GO:0003865">
    <property type="term" value="F:3-oxo-5-alpha-steroid 4-dehydrogenase activity"/>
    <property type="evidence" value="ECO:0007669"/>
    <property type="project" value="UniProtKB-EC"/>
</dbReference>
<gene>
    <name evidence="6" type="ORF">J2W40_003307</name>
</gene>
<comment type="cofactor">
    <cofactor evidence="1">
        <name>FAD</name>
        <dbReference type="ChEBI" id="CHEBI:57692"/>
    </cofactor>
</comment>
<dbReference type="InterPro" id="IPR027477">
    <property type="entry name" value="Succ_DH/fumarate_Rdtase_cat_sf"/>
</dbReference>
<reference evidence="6 7" key="1">
    <citation type="submission" date="2023-07" db="EMBL/GenBank/DDBJ databases">
        <title>Sorghum-associated microbial communities from plants grown in Nebraska, USA.</title>
        <authorList>
            <person name="Schachtman D."/>
        </authorList>
    </citation>
    <scope>NUCLEOTIDE SEQUENCE [LARGE SCALE GENOMIC DNA]</scope>
    <source>
        <strain evidence="6 7">4256</strain>
    </source>
</reference>
<dbReference type="NCBIfam" id="NF005511">
    <property type="entry name" value="PRK07121.1-4"/>
    <property type="match status" value="1"/>
</dbReference>
<evidence type="ECO:0000256" key="4">
    <source>
        <dbReference type="ARBA" id="ARBA00023002"/>
    </source>
</evidence>
<evidence type="ECO:0000256" key="2">
    <source>
        <dbReference type="ARBA" id="ARBA00022630"/>
    </source>
</evidence>
<name>A0ABU1X4H3_SPHXE</name>
<dbReference type="Proteomes" id="UP001267638">
    <property type="component" value="Unassembled WGS sequence"/>
</dbReference>
<keyword evidence="3" id="KW-0274">FAD</keyword>
<evidence type="ECO:0000259" key="5">
    <source>
        <dbReference type="Pfam" id="PF00890"/>
    </source>
</evidence>
<evidence type="ECO:0000313" key="7">
    <source>
        <dbReference type="Proteomes" id="UP001267638"/>
    </source>
</evidence>
<dbReference type="EMBL" id="JAVDWV010000016">
    <property type="protein sequence ID" value="MDR7156463.1"/>
    <property type="molecule type" value="Genomic_DNA"/>
</dbReference>
<dbReference type="SUPFAM" id="SSF56425">
    <property type="entry name" value="Succinate dehydrogenase/fumarate reductase flavoprotein, catalytic domain"/>
    <property type="match status" value="1"/>
</dbReference>
<dbReference type="SUPFAM" id="SSF51905">
    <property type="entry name" value="FAD/NAD(P)-binding domain"/>
    <property type="match status" value="1"/>
</dbReference>
<evidence type="ECO:0000256" key="1">
    <source>
        <dbReference type="ARBA" id="ARBA00001974"/>
    </source>
</evidence>
<keyword evidence="4 6" id="KW-0560">Oxidoreductase</keyword>
<evidence type="ECO:0000313" key="6">
    <source>
        <dbReference type="EMBL" id="MDR7156463.1"/>
    </source>
</evidence>
<comment type="caution">
    <text evidence="6">The sequence shown here is derived from an EMBL/GenBank/DDBJ whole genome shotgun (WGS) entry which is preliminary data.</text>
</comment>